<dbReference type="InterPro" id="IPR007657">
    <property type="entry name" value="Glycosyltransferase_61"/>
</dbReference>
<dbReference type="Proteomes" id="UP000789595">
    <property type="component" value="Unassembled WGS sequence"/>
</dbReference>
<dbReference type="OrthoDB" id="2102136at2759"/>
<feature type="signal peptide" evidence="4">
    <location>
        <begin position="1"/>
        <end position="17"/>
    </location>
</feature>
<evidence type="ECO:0000313" key="6">
    <source>
        <dbReference type="EMBL" id="CAH0374226.1"/>
    </source>
</evidence>
<dbReference type="Pfam" id="PF04577">
    <property type="entry name" value="Glyco_transf_61"/>
    <property type="match status" value="1"/>
</dbReference>
<keyword evidence="2" id="KW-0808">Transferase</keyword>
<organism evidence="6 7">
    <name type="scientific">Pelagomonas calceolata</name>
    <dbReference type="NCBI Taxonomy" id="35677"/>
    <lineage>
        <taxon>Eukaryota</taxon>
        <taxon>Sar</taxon>
        <taxon>Stramenopiles</taxon>
        <taxon>Ochrophyta</taxon>
        <taxon>Pelagophyceae</taxon>
        <taxon>Pelagomonadales</taxon>
        <taxon>Pelagomonadaceae</taxon>
        <taxon>Pelagomonas</taxon>
    </lineage>
</organism>
<evidence type="ECO:0000256" key="4">
    <source>
        <dbReference type="SAM" id="SignalP"/>
    </source>
</evidence>
<dbReference type="AlphaFoldDB" id="A0A8J2SNR4"/>
<protein>
    <recommendedName>
        <fullName evidence="5">Glycosyltransferase 61 catalytic domain-containing protein</fullName>
    </recommendedName>
</protein>
<evidence type="ECO:0000259" key="5">
    <source>
        <dbReference type="Pfam" id="PF04577"/>
    </source>
</evidence>
<evidence type="ECO:0000256" key="3">
    <source>
        <dbReference type="ARBA" id="ARBA00023180"/>
    </source>
</evidence>
<evidence type="ECO:0000256" key="2">
    <source>
        <dbReference type="ARBA" id="ARBA00022679"/>
    </source>
</evidence>
<proteinExistence type="predicted"/>
<gene>
    <name evidence="6" type="ORF">PECAL_4P14970</name>
</gene>
<dbReference type="PANTHER" id="PTHR20961">
    <property type="entry name" value="GLYCOSYLTRANSFERASE"/>
    <property type="match status" value="1"/>
</dbReference>
<reference evidence="6" key="1">
    <citation type="submission" date="2021-11" db="EMBL/GenBank/DDBJ databases">
        <authorList>
            <consortium name="Genoscope - CEA"/>
            <person name="William W."/>
        </authorList>
    </citation>
    <scope>NUCLEOTIDE SEQUENCE</scope>
</reference>
<name>A0A8J2SNR4_9STRA</name>
<evidence type="ECO:0000313" key="7">
    <source>
        <dbReference type="Proteomes" id="UP000789595"/>
    </source>
</evidence>
<feature type="domain" description="Glycosyltransferase 61 catalytic" evidence="5">
    <location>
        <begin position="561"/>
        <end position="668"/>
    </location>
</feature>
<comment type="caution">
    <text evidence="6">The sequence shown here is derived from an EMBL/GenBank/DDBJ whole genome shotgun (WGS) entry which is preliminary data.</text>
</comment>
<keyword evidence="7" id="KW-1185">Reference proteome</keyword>
<keyword evidence="1" id="KW-0328">Glycosyltransferase</keyword>
<dbReference type="InterPro" id="IPR049625">
    <property type="entry name" value="Glyco_transf_61_cat"/>
</dbReference>
<keyword evidence="3" id="KW-0325">Glycoprotein</keyword>
<dbReference type="EMBL" id="CAKKNE010000004">
    <property type="protein sequence ID" value="CAH0374226.1"/>
    <property type="molecule type" value="Genomic_DNA"/>
</dbReference>
<accession>A0A8J2SNR4</accession>
<dbReference type="SUPFAM" id="SSF48452">
    <property type="entry name" value="TPR-like"/>
    <property type="match status" value="1"/>
</dbReference>
<dbReference type="GO" id="GO:0016757">
    <property type="term" value="F:glycosyltransferase activity"/>
    <property type="evidence" value="ECO:0007669"/>
    <property type="project" value="UniProtKB-KW"/>
</dbReference>
<evidence type="ECO:0000256" key="1">
    <source>
        <dbReference type="ARBA" id="ARBA00022676"/>
    </source>
</evidence>
<feature type="chain" id="PRO_5035326163" description="Glycosyltransferase 61 catalytic domain-containing protein" evidence="4">
    <location>
        <begin position="18"/>
        <end position="758"/>
    </location>
</feature>
<keyword evidence="4" id="KW-0732">Signal</keyword>
<dbReference type="Gene3D" id="1.25.40.10">
    <property type="entry name" value="Tetratricopeptide repeat domain"/>
    <property type="match status" value="1"/>
</dbReference>
<sequence length="758" mass="82619">MMMGLPSHLVLIAVAVAAPETTVHEQIRSALATGEAALQASRWRASSDAYERALHLMKHHKLQINVAAESQLTNNVAWAAFKLGDHERALRHYEASARSCDSALREGFNECLNKVYDNLHELVHRTLRRRGLAIDYLREGLASAKRAIDERGLDEAALLNLDGNVRVRLGYLLVLHGELNEAESTLGPLLRHALTNTTGSSEHGLFTGPNVEKRALLQEAATYVGWSRAFRRDWTGASDAHAVGAALALPRDASGCTLPRWRVQDGWLTPERSWTVHPLAVKAPILRFGNVVAPICAVRRRFGAKDRPGAGPGWCGASEPSLSPGLARLVEIPNAFLGGKDGSALWQRAPHCVFFAGEVTSSGAPPPDWGDAAANSGLTDKDVVLQSEPEDTITIESALLLFDAREGHKMFWHHQTESVSRLALALCRLFDRDGKAASDLPEQTRNMLSRAVILFPQALTATITALLQRGHATTKALERQRRLRAYDWSAGRVYSIRAAFVLDWPPAAFAGTADAPGGPPSGGAPRWEPRSRRNEENWIAELASKAAAPYGRRYKESLFRLHFVPPGILRTQAAFLRRAFPPDRDAKPTVLWYSRRDCDKRHVKSEDEVIDALRTRFKGRLDVVSWAGGATPDAKRAAAAWSRAALVVGPHGAGLANMVHCAPGTVVLVLPAGDAAGAPSASDEVFAHLAVALGLDLRFFRMAEPPLMFHNYSKFDQSAVRAVANEAWGALFPDEPPPPLSPYGDEDDDVEVVSEVVA</sequence>
<dbReference type="InterPro" id="IPR011990">
    <property type="entry name" value="TPR-like_helical_dom_sf"/>
</dbReference>